<reference evidence="1" key="2">
    <citation type="submission" date="2021-04" db="EMBL/GenBank/DDBJ databases">
        <authorList>
            <person name="Gilroy R."/>
        </authorList>
    </citation>
    <scope>NUCLEOTIDE SEQUENCE</scope>
    <source>
        <strain evidence="1">ChiHjej13B12-24818</strain>
    </source>
</reference>
<organism evidence="1 2">
    <name type="scientific">Candidatus Brachybacterium merdavium</name>
    <dbReference type="NCBI Taxonomy" id="2838513"/>
    <lineage>
        <taxon>Bacteria</taxon>
        <taxon>Bacillati</taxon>
        <taxon>Actinomycetota</taxon>
        <taxon>Actinomycetes</taxon>
        <taxon>Micrococcales</taxon>
        <taxon>Dermabacteraceae</taxon>
        <taxon>Brachybacterium</taxon>
    </lineage>
</organism>
<sequence>MTHTNHHEYHTVVFRDQSRDIKFLTRSTRTSEHSTTWEDGKVYPVIDVDAPSIPASQLADARG</sequence>
<accession>A0A9D2LDI1</accession>
<proteinExistence type="predicted"/>
<reference evidence="1" key="1">
    <citation type="journal article" date="2021" name="PeerJ">
        <title>Extensive microbial diversity within the chicken gut microbiome revealed by metagenomics and culture.</title>
        <authorList>
            <person name="Gilroy R."/>
            <person name="Ravi A."/>
            <person name="Getino M."/>
            <person name="Pursley I."/>
            <person name="Horton D.L."/>
            <person name="Alikhan N.F."/>
            <person name="Baker D."/>
            <person name="Gharbi K."/>
            <person name="Hall N."/>
            <person name="Watson M."/>
            <person name="Adriaenssens E.M."/>
            <person name="Foster-Nyarko E."/>
            <person name="Jarju S."/>
            <person name="Secka A."/>
            <person name="Antonio M."/>
            <person name="Oren A."/>
            <person name="Chaudhuri R.R."/>
            <person name="La Ragione R."/>
            <person name="Hildebrand F."/>
            <person name="Pallen M.J."/>
        </authorList>
    </citation>
    <scope>NUCLEOTIDE SEQUENCE</scope>
    <source>
        <strain evidence="1">ChiHjej13B12-24818</strain>
    </source>
</reference>
<comment type="caution">
    <text evidence="1">The sequence shown here is derived from an EMBL/GenBank/DDBJ whole genome shotgun (WGS) entry which is preliminary data.</text>
</comment>
<protein>
    <submittedName>
        <fullName evidence="1">Uncharacterized protein</fullName>
    </submittedName>
</protein>
<dbReference type="AlphaFoldDB" id="A0A9D2LDI1"/>
<dbReference type="Proteomes" id="UP000823823">
    <property type="component" value="Unassembled WGS sequence"/>
</dbReference>
<evidence type="ECO:0000313" key="1">
    <source>
        <dbReference type="EMBL" id="HJB10503.1"/>
    </source>
</evidence>
<evidence type="ECO:0000313" key="2">
    <source>
        <dbReference type="Proteomes" id="UP000823823"/>
    </source>
</evidence>
<name>A0A9D2LDI1_9MICO</name>
<dbReference type="EMBL" id="DWZH01000060">
    <property type="protein sequence ID" value="HJB10503.1"/>
    <property type="molecule type" value="Genomic_DNA"/>
</dbReference>
<gene>
    <name evidence="1" type="ORF">H9786_08225</name>
</gene>